<gene>
    <name evidence="2" type="ORF">KMAL_13590</name>
</gene>
<evidence type="ECO:0008006" key="4">
    <source>
        <dbReference type="Google" id="ProtNLM"/>
    </source>
</evidence>
<dbReference type="AlphaFoldDB" id="A0A2S3W257"/>
<evidence type="ECO:0000313" key="2">
    <source>
        <dbReference type="EMBL" id="POF62984.1"/>
    </source>
</evidence>
<reference evidence="2 3" key="1">
    <citation type="submission" date="2018-01" db="EMBL/GenBank/DDBJ databases">
        <title>Draft Genome Sequence of Komagataeibacter maltaceti LMG 1529, a Vinegar Producing Acetic Acid Bacterium Isolated from Malt Vinegar Brewery Acetifiers.</title>
        <authorList>
            <person name="Zhang Q."/>
            <person name="Hollensteiner J."/>
            <person name="Poehlein A."/>
            <person name="Daniel R."/>
        </authorList>
    </citation>
    <scope>NUCLEOTIDE SEQUENCE [LARGE SCALE GENOMIC DNA]</scope>
    <source>
        <strain evidence="2 3">LMG 1529</strain>
    </source>
</reference>
<accession>A0A2S3W257</accession>
<evidence type="ECO:0000256" key="1">
    <source>
        <dbReference type="SAM" id="Phobius"/>
    </source>
</evidence>
<name>A0A2S3W257_9PROT</name>
<protein>
    <recommendedName>
        <fullName evidence="4">DUF3325 domain-containing protein</fullName>
    </recommendedName>
</protein>
<proteinExistence type="predicted"/>
<keyword evidence="3" id="KW-1185">Reference proteome</keyword>
<feature type="transmembrane region" description="Helical" evidence="1">
    <location>
        <begin position="62"/>
        <end position="83"/>
    </location>
</feature>
<sequence length="89" mass="9461">MMIPCLVLLWACCLACHAGLHCTRYRLPGVPARYRPMLRVIRAGTPALALGTALTDGVVGGVLLWCATFSIAGLLVAAGIAAWSARQRR</sequence>
<dbReference type="RefSeq" id="WP_110094985.1">
    <property type="nucleotide sequence ID" value="NZ_NKUE01000014.1"/>
</dbReference>
<dbReference type="Proteomes" id="UP000237344">
    <property type="component" value="Unassembled WGS sequence"/>
</dbReference>
<keyword evidence="1" id="KW-1133">Transmembrane helix</keyword>
<organism evidence="2 3">
    <name type="scientific">Novacetimonas maltaceti</name>
    <dbReference type="NCBI Taxonomy" id="1203393"/>
    <lineage>
        <taxon>Bacteria</taxon>
        <taxon>Pseudomonadati</taxon>
        <taxon>Pseudomonadota</taxon>
        <taxon>Alphaproteobacteria</taxon>
        <taxon>Acetobacterales</taxon>
        <taxon>Acetobacteraceae</taxon>
        <taxon>Novacetimonas</taxon>
    </lineage>
</organism>
<dbReference type="EMBL" id="POTC01000013">
    <property type="protein sequence ID" value="POF62984.1"/>
    <property type="molecule type" value="Genomic_DNA"/>
</dbReference>
<evidence type="ECO:0000313" key="3">
    <source>
        <dbReference type="Proteomes" id="UP000237344"/>
    </source>
</evidence>
<keyword evidence="1" id="KW-0472">Membrane</keyword>
<comment type="caution">
    <text evidence="2">The sequence shown here is derived from an EMBL/GenBank/DDBJ whole genome shotgun (WGS) entry which is preliminary data.</text>
</comment>
<keyword evidence="1" id="KW-0812">Transmembrane</keyword>